<comment type="pathway">
    <text evidence="1">Lipid metabolism.</text>
</comment>
<keyword evidence="4" id="KW-0443">Lipid metabolism</keyword>
<dbReference type="CDD" id="cd07989">
    <property type="entry name" value="LPLAT_AGPAT-like"/>
    <property type="match status" value="1"/>
</dbReference>
<dbReference type="RefSeq" id="WP_346761937.1">
    <property type="nucleotide sequence ID" value="NZ_JAUJEB010000009.1"/>
</dbReference>
<keyword evidence="2" id="KW-0444">Lipid biosynthesis</keyword>
<dbReference type="PANTHER" id="PTHR10434:SF64">
    <property type="entry name" value="1-ACYL-SN-GLYCEROL-3-PHOSPHATE ACYLTRANSFERASE-RELATED"/>
    <property type="match status" value="1"/>
</dbReference>
<accession>A0ABT8LIN8</accession>
<dbReference type="EMBL" id="JAUJEB010000009">
    <property type="protein sequence ID" value="MDN5216605.1"/>
    <property type="molecule type" value="Genomic_DNA"/>
</dbReference>
<comment type="caution">
    <text evidence="8">The sequence shown here is derived from an EMBL/GenBank/DDBJ whole genome shotgun (WGS) entry which is preliminary data.</text>
</comment>
<feature type="transmembrane region" description="Helical" evidence="6">
    <location>
        <begin position="12"/>
        <end position="31"/>
    </location>
</feature>
<evidence type="ECO:0000256" key="2">
    <source>
        <dbReference type="ARBA" id="ARBA00022516"/>
    </source>
</evidence>
<proteinExistence type="predicted"/>
<dbReference type="GO" id="GO:0016746">
    <property type="term" value="F:acyltransferase activity"/>
    <property type="evidence" value="ECO:0007669"/>
    <property type="project" value="UniProtKB-KW"/>
</dbReference>
<evidence type="ECO:0000259" key="7">
    <source>
        <dbReference type="SMART" id="SM00563"/>
    </source>
</evidence>
<dbReference type="Proteomes" id="UP001172083">
    <property type="component" value="Unassembled WGS sequence"/>
</dbReference>
<keyword evidence="3" id="KW-0808">Transferase</keyword>
<evidence type="ECO:0000256" key="3">
    <source>
        <dbReference type="ARBA" id="ARBA00022679"/>
    </source>
</evidence>
<keyword evidence="5 8" id="KW-0012">Acyltransferase</keyword>
<evidence type="ECO:0000256" key="5">
    <source>
        <dbReference type="ARBA" id="ARBA00023315"/>
    </source>
</evidence>
<name>A0ABT8LIN8_9BACT</name>
<dbReference type="PANTHER" id="PTHR10434">
    <property type="entry name" value="1-ACYL-SN-GLYCEROL-3-PHOSPHATE ACYLTRANSFERASE"/>
    <property type="match status" value="1"/>
</dbReference>
<sequence length="250" mass="28720">MKVWKKLYTYYAGLIFGITFLILFPIFLIIISKKSWHRFGYHLNKFWAKAFFAGIAKPVEVEVHPVINKDNNYVFCPNHFSYLDIPVMGFTPANFVFVGKSSIKKAPLFGYMFDKLHIAVDRQSKISSYETYKKSSVVARHGRSLVIFPEGGILSKKPPQMARFKDGAFRIAIEQQIPIIPVTIPFNWIVLPENGDFTLKRGKLKIVFHEPIETAGKKLEDLQSLKDRTFEVINDHLKKHVNNAGRQGNT</sequence>
<feature type="domain" description="Phospholipid/glycerol acyltransferase" evidence="7">
    <location>
        <begin position="73"/>
        <end position="187"/>
    </location>
</feature>
<gene>
    <name evidence="8" type="ORF">QQ020_31335</name>
</gene>
<keyword evidence="6" id="KW-0812">Transmembrane</keyword>
<evidence type="ECO:0000313" key="8">
    <source>
        <dbReference type="EMBL" id="MDN5216605.1"/>
    </source>
</evidence>
<dbReference type="Pfam" id="PF01553">
    <property type="entry name" value="Acyltransferase"/>
    <property type="match status" value="1"/>
</dbReference>
<keyword evidence="6" id="KW-0472">Membrane</keyword>
<dbReference type="SUPFAM" id="SSF69593">
    <property type="entry name" value="Glycerol-3-phosphate (1)-acyltransferase"/>
    <property type="match status" value="1"/>
</dbReference>
<keyword evidence="6" id="KW-1133">Transmembrane helix</keyword>
<protein>
    <submittedName>
        <fullName evidence="8">Lysophospholipid acyltransferase family protein</fullName>
    </submittedName>
</protein>
<evidence type="ECO:0000256" key="4">
    <source>
        <dbReference type="ARBA" id="ARBA00023098"/>
    </source>
</evidence>
<keyword evidence="9" id="KW-1185">Reference proteome</keyword>
<evidence type="ECO:0000256" key="6">
    <source>
        <dbReference type="SAM" id="Phobius"/>
    </source>
</evidence>
<organism evidence="8 9">
    <name type="scientific">Agaribacillus aureus</name>
    <dbReference type="NCBI Taxonomy" id="3051825"/>
    <lineage>
        <taxon>Bacteria</taxon>
        <taxon>Pseudomonadati</taxon>
        <taxon>Bacteroidota</taxon>
        <taxon>Cytophagia</taxon>
        <taxon>Cytophagales</taxon>
        <taxon>Splendidivirgaceae</taxon>
        <taxon>Agaribacillus</taxon>
    </lineage>
</organism>
<evidence type="ECO:0000313" key="9">
    <source>
        <dbReference type="Proteomes" id="UP001172083"/>
    </source>
</evidence>
<dbReference type="InterPro" id="IPR002123">
    <property type="entry name" value="Plipid/glycerol_acylTrfase"/>
</dbReference>
<reference evidence="8" key="1">
    <citation type="submission" date="2023-06" db="EMBL/GenBank/DDBJ databases">
        <title>Genomic of Agaribacillus aureum.</title>
        <authorList>
            <person name="Wang G."/>
        </authorList>
    </citation>
    <scope>NUCLEOTIDE SEQUENCE</scope>
    <source>
        <strain evidence="8">BMA12</strain>
    </source>
</reference>
<evidence type="ECO:0000256" key="1">
    <source>
        <dbReference type="ARBA" id="ARBA00005189"/>
    </source>
</evidence>
<dbReference type="SMART" id="SM00563">
    <property type="entry name" value="PlsC"/>
    <property type="match status" value="1"/>
</dbReference>